<accession>A0ABW9ZFF5</accession>
<name>A0ABW9ZFF5_9HYPH</name>
<evidence type="ECO:0000313" key="1">
    <source>
        <dbReference type="EMBL" id="NBN62788.1"/>
    </source>
</evidence>
<organism evidence="1 2">
    <name type="scientific">Pannonibacter tanglangensis</name>
    <dbReference type="NCBI Taxonomy" id="2750084"/>
    <lineage>
        <taxon>Bacteria</taxon>
        <taxon>Pseudomonadati</taxon>
        <taxon>Pseudomonadota</taxon>
        <taxon>Alphaproteobacteria</taxon>
        <taxon>Hyphomicrobiales</taxon>
        <taxon>Stappiaceae</taxon>
        <taxon>Pannonibacter</taxon>
    </lineage>
</organism>
<sequence>MVTFLDLRSQLTAEVDAFRGESLEIRPQRASTYTGAMDDPDRPPVLIIGVLFVGRGEALSPTGGRSAKSWSSRLAAQEIELRVDPRRHPGVLVARTGDHVVSALRGKTYQISRIDPDQTTRHVLQLTELP</sequence>
<gene>
    <name evidence="1" type="ORF">GWI71_03755</name>
</gene>
<evidence type="ECO:0008006" key="3">
    <source>
        <dbReference type="Google" id="ProtNLM"/>
    </source>
</evidence>
<comment type="caution">
    <text evidence="1">The sequence shown here is derived from an EMBL/GenBank/DDBJ whole genome shotgun (WGS) entry which is preliminary data.</text>
</comment>
<protein>
    <recommendedName>
        <fullName evidence="3">Head-tail joining protein</fullName>
    </recommendedName>
</protein>
<evidence type="ECO:0000313" key="2">
    <source>
        <dbReference type="Proteomes" id="UP000541347"/>
    </source>
</evidence>
<proteinExistence type="predicted"/>
<reference evidence="1 2" key="1">
    <citation type="submission" date="2020-01" db="EMBL/GenBank/DDBJ databases">
        <authorList>
            <person name="Peng S.Y."/>
            <person name="Li J."/>
            <person name="Wang M."/>
            <person name="Wang L."/>
            <person name="Wang C.Q."/>
            <person name="Wang J.R."/>
        </authorList>
    </citation>
    <scope>NUCLEOTIDE SEQUENCE [LARGE SCALE GENOMIC DNA]</scope>
    <source>
        <strain evidence="1 2">XCT-34</strain>
    </source>
</reference>
<keyword evidence="2" id="KW-1185">Reference proteome</keyword>
<dbReference type="EMBL" id="JAABLP010000001">
    <property type="protein sequence ID" value="NBN62788.1"/>
    <property type="molecule type" value="Genomic_DNA"/>
</dbReference>
<dbReference type="Proteomes" id="UP000541347">
    <property type="component" value="Unassembled WGS sequence"/>
</dbReference>
<dbReference type="RefSeq" id="WP_161674031.1">
    <property type="nucleotide sequence ID" value="NZ_JAABLP010000001.1"/>
</dbReference>